<keyword evidence="2" id="KW-1185">Reference proteome</keyword>
<proteinExistence type="predicted"/>
<feature type="non-terminal residue" evidence="1">
    <location>
        <position position="1"/>
    </location>
</feature>
<dbReference type="EMBL" id="AGNL01033176">
    <property type="protein sequence ID" value="EJK55807.1"/>
    <property type="molecule type" value="Genomic_DNA"/>
</dbReference>
<organism evidence="1 2">
    <name type="scientific">Thalassiosira oceanica</name>
    <name type="common">Marine diatom</name>
    <dbReference type="NCBI Taxonomy" id="159749"/>
    <lineage>
        <taxon>Eukaryota</taxon>
        <taxon>Sar</taxon>
        <taxon>Stramenopiles</taxon>
        <taxon>Ochrophyta</taxon>
        <taxon>Bacillariophyta</taxon>
        <taxon>Coscinodiscophyceae</taxon>
        <taxon>Thalassiosirophycidae</taxon>
        <taxon>Thalassiosirales</taxon>
        <taxon>Thalassiosiraceae</taxon>
        <taxon>Thalassiosira</taxon>
    </lineage>
</organism>
<name>K0SAP8_THAOC</name>
<evidence type="ECO:0000313" key="2">
    <source>
        <dbReference type="Proteomes" id="UP000266841"/>
    </source>
</evidence>
<reference evidence="1 2" key="1">
    <citation type="journal article" date="2012" name="Genome Biol.">
        <title>Genome and low-iron response of an oceanic diatom adapted to chronic iron limitation.</title>
        <authorList>
            <person name="Lommer M."/>
            <person name="Specht M."/>
            <person name="Roy A.S."/>
            <person name="Kraemer L."/>
            <person name="Andreson R."/>
            <person name="Gutowska M.A."/>
            <person name="Wolf J."/>
            <person name="Bergner S.V."/>
            <person name="Schilhabel M.B."/>
            <person name="Klostermeier U.C."/>
            <person name="Beiko R.G."/>
            <person name="Rosenstiel P."/>
            <person name="Hippler M."/>
            <person name="Laroche J."/>
        </authorList>
    </citation>
    <scope>NUCLEOTIDE SEQUENCE [LARGE SCALE GENOMIC DNA]</scope>
    <source>
        <strain evidence="1 2">CCMP1005</strain>
    </source>
</reference>
<dbReference type="AlphaFoldDB" id="K0SAP8"/>
<accession>K0SAP8</accession>
<gene>
    <name evidence="1" type="ORF">THAOC_24417</name>
</gene>
<dbReference type="Proteomes" id="UP000266841">
    <property type="component" value="Unassembled WGS sequence"/>
</dbReference>
<sequence>RCRFQEAGWSAGRSKSPAPLETARLYAYSYDTN</sequence>
<protein>
    <submittedName>
        <fullName evidence="1">Uncharacterized protein</fullName>
    </submittedName>
</protein>
<evidence type="ECO:0000313" key="1">
    <source>
        <dbReference type="EMBL" id="EJK55807.1"/>
    </source>
</evidence>
<comment type="caution">
    <text evidence="1">The sequence shown here is derived from an EMBL/GenBank/DDBJ whole genome shotgun (WGS) entry which is preliminary data.</text>
</comment>